<protein>
    <submittedName>
        <fullName evidence="2">Uncharacterized protein</fullName>
    </submittedName>
</protein>
<proteinExistence type="predicted"/>
<dbReference type="Proteomes" id="UP001551210">
    <property type="component" value="Unassembled WGS sequence"/>
</dbReference>
<keyword evidence="3" id="KW-1185">Reference proteome</keyword>
<evidence type="ECO:0000313" key="2">
    <source>
        <dbReference type="EMBL" id="MEU7296434.1"/>
    </source>
</evidence>
<dbReference type="RefSeq" id="WP_359212378.1">
    <property type="nucleotide sequence ID" value="NZ_JBEZAM010000042.1"/>
</dbReference>
<dbReference type="EMBL" id="JBEZAM010000042">
    <property type="protein sequence ID" value="MEU7296434.1"/>
    <property type="molecule type" value="Genomic_DNA"/>
</dbReference>
<sequence length="67" mass="7149">MYDENSENDTGAPRRYAPGQLRLQLPHQSAPVDRGRPPEGSGATGGVAAGMFPDWITPGVISQIIPF</sequence>
<evidence type="ECO:0000256" key="1">
    <source>
        <dbReference type="SAM" id="MobiDB-lite"/>
    </source>
</evidence>
<comment type="caution">
    <text evidence="2">The sequence shown here is derived from an EMBL/GenBank/DDBJ whole genome shotgun (WGS) entry which is preliminary data.</text>
</comment>
<reference evidence="2 3" key="1">
    <citation type="submission" date="2024-06" db="EMBL/GenBank/DDBJ databases">
        <title>The Natural Products Discovery Center: Release of the First 8490 Sequenced Strains for Exploring Actinobacteria Biosynthetic Diversity.</title>
        <authorList>
            <person name="Kalkreuter E."/>
            <person name="Kautsar S.A."/>
            <person name="Yang D."/>
            <person name="Bader C.D."/>
            <person name="Teijaro C.N."/>
            <person name="Fluegel L."/>
            <person name="Davis C.M."/>
            <person name="Simpson J.R."/>
            <person name="Lauterbach L."/>
            <person name="Steele A.D."/>
            <person name="Gui C."/>
            <person name="Meng S."/>
            <person name="Li G."/>
            <person name="Viehrig K."/>
            <person name="Ye F."/>
            <person name="Su P."/>
            <person name="Kiefer A.F."/>
            <person name="Nichols A."/>
            <person name="Cepeda A.J."/>
            <person name="Yan W."/>
            <person name="Fan B."/>
            <person name="Jiang Y."/>
            <person name="Adhikari A."/>
            <person name="Zheng C.-J."/>
            <person name="Schuster L."/>
            <person name="Cowan T.M."/>
            <person name="Smanski M.J."/>
            <person name="Chevrette M.G."/>
            <person name="De Carvalho L.P.S."/>
            <person name="Shen B."/>
        </authorList>
    </citation>
    <scope>NUCLEOTIDE SEQUENCE [LARGE SCALE GENOMIC DNA]</scope>
    <source>
        <strain evidence="2 3">NPDC045705</strain>
    </source>
</reference>
<evidence type="ECO:0000313" key="3">
    <source>
        <dbReference type="Proteomes" id="UP001551210"/>
    </source>
</evidence>
<accession>A0ABV3D1W1</accession>
<gene>
    <name evidence="2" type="ORF">AB0A76_25045</name>
</gene>
<name>A0ABV3D1W1_STREX</name>
<organism evidence="2 3">
    <name type="scientific">Streptomyces exfoliatus</name>
    <name type="common">Streptomyces hydrogenans</name>
    <dbReference type="NCBI Taxonomy" id="1905"/>
    <lineage>
        <taxon>Bacteria</taxon>
        <taxon>Bacillati</taxon>
        <taxon>Actinomycetota</taxon>
        <taxon>Actinomycetes</taxon>
        <taxon>Kitasatosporales</taxon>
        <taxon>Streptomycetaceae</taxon>
        <taxon>Streptomyces</taxon>
    </lineage>
</organism>
<feature type="region of interest" description="Disordered" evidence="1">
    <location>
        <begin position="1"/>
        <end position="47"/>
    </location>
</feature>